<keyword evidence="4" id="KW-1185">Reference proteome</keyword>
<evidence type="ECO:0000313" key="4">
    <source>
        <dbReference type="Proteomes" id="UP001556367"/>
    </source>
</evidence>
<proteinExistence type="predicted"/>
<sequence>MASHRGRKRNDNLPPNRARDVQRAFRARRAAHLSDLEQRIIELENENAKLRMELNLPPSNRQSLGRGPTGIMKPELTALDTEASTEASSAAPPSSMPTHDMHKPVTNFDSPSYETSTAHQFGGCWLPSAPGSHLEYPLHPYMFIGIGNTGLTTISAPRYPSSSGLGGLQSTGHHQSQSLTHAGAMQRQSYVRADQADPF</sequence>
<evidence type="ECO:0008006" key="5">
    <source>
        <dbReference type="Google" id="ProtNLM"/>
    </source>
</evidence>
<dbReference type="SUPFAM" id="SSF57959">
    <property type="entry name" value="Leucine zipper domain"/>
    <property type="match status" value="1"/>
</dbReference>
<reference evidence="4" key="1">
    <citation type="submission" date="2024-06" db="EMBL/GenBank/DDBJ databases">
        <title>Multi-omics analyses provide insights into the biosynthesis of the anticancer antibiotic pleurotin in Hohenbuehelia grisea.</title>
        <authorList>
            <person name="Weaver J.A."/>
            <person name="Alberti F."/>
        </authorList>
    </citation>
    <scope>NUCLEOTIDE SEQUENCE [LARGE SCALE GENOMIC DNA]</scope>
    <source>
        <strain evidence="4">T-177</strain>
    </source>
</reference>
<feature type="region of interest" description="Disordered" evidence="2">
    <location>
        <begin position="162"/>
        <end position="199"/>
    </location>
</feature>
<dbReference type="Proteomes" id="UP001556367">
    <property type="component" value="Unassembled WGS sequence"/>
</dbReference>
<evidence type="ECO:0000256" key="2">
    <source>
        <dbReference type="SAM" id="MobiDB-lite"/>
    </source>
</evidence>
<keyword evidence="1" id="KW-0175">Coiled coil</keyword>
<dbReference type="Gene3D" id="1.20.5.170">
    <property type="match status" value="1"/>
</dbReference>
<protein>
    <recommendedName>
        <fullName evidence="5">BZIP domain-containing protein</fullName>
    </recommendedName>
</protein>
<name>A0ABR3JPJ0_9AGAR</name>
<organism evidence="3 4">
    <name type="scientific">Hohenbuehelia grisea</name>
    <dbReference type="NCBI Taxonomy" id="104357"/>
    <lineage>
        <taxon>Eukaryota</taxon>
        <taxon>Fungi</taxon>
        <taxon>Dikarya</taxon>
        <taxon>Basidiomycota</taxon>
        <taxon>Agaricomycotina</taxon>
        <taxon>Agaricomycetes</taxon>
        <taxon>Agaricomycetidae</taxon>
        <taxon>Agaricales</taxon>
        <taxon>Pleurotineae</taxon>
        <taxon>Pleurotaceae</taxon>
        <taxon>Hohenbuehelia</taxon>
    </lineage>
</organism>
<evidence type="ECO:0000313" key="3">
    <source>
        <dbReference type="EMBL" id="KAL0957519.1"/>
    </source>
</evidence>
<gene>
    <name evidence="3" type="ORF">HGRIS_001312</name>
</gene>
<evidence type="ECO:0000256" key="1">
    <source>
        <dbReference type="SAM" id="Coils"/>
    </source>
</evidence>
<accession>A0ABR3JPJ0</accession>
<feature type="region of interest" description="Disordered" evidence="2">
    <location>
        <begin position="81"/>
        <end position="114"/>
    </location>
</feature>
<dbReference type="EMBL" id="JASNQZ010000005">
    <property type="protein sequence ID" value="KAL0957519.1"/>
    <property type="molecule type" value="Genomic_DNA"/>
</dbReference>
<feature type="compositionally biased region" description="Low complexity" evidence="2">
    <location>
        <begin position="81"/>
        <end position="93"/>
    </location>
</feature>
<feature type="coiled-coil region" evidence="1">
    <location>
        <begin position="26"/>
        <end position="53"/>
    </location>
</feature>
<comment type="caution">
    <text evidence="3">The sequence shown here is derived from an EMBL/GenBank/DDBJ whole genome shotgun (WGS) entry which is preliminary data.</text>
</comment>
<feature type="region of interest" description="Disordered" evidence="2">
    <location>
        <begin position="1"/>
        <end position="23"/>
    </location>
</feature>
<dbReference type="InterPro" id="IPR046347">
    <property type="entry name" value="bZIP_sf"/>
</dbReference>